<protein>
    <submittedName>
        <fullName evidence="1">Uncharacterized protein</fullName>
    </submittedName>
</protein>
<gene>
    <name evidence="1" type="ORF">LCPAC304_03580</name>
</gene>
<dbReference type="EMBL" id="MK500567">
    <property type="protein sequence ID" value="QBK92015.1"/>
    <property type="molecule type" value="Genomic_DNA"/>
</dbReference>
<organism evidence="1">
    <name type="scientific">Pithovirus LCPAC304</name>
    <dbReference type="NCBI Taxonomy" id="2506594"/>
    <lineage>
        <taxon>Viruses</taxon>
        <taxon>Pithoviruses</taxon>
    </lineage>
</organism>
<proteinExistence type="predicted"/>
<reference evidence="1" key="1">
    <citation type="journal article" date="2019" name="MBio">
        <title>Virus Genomes from Deep Sea Sediments Expand the Ocean Megavirome and Support Independent Origins of Viral Gigantism.</title>
        <authorList>
            <person name="Backstrom D."/>
            <person name="Yutin N."/>
            <person name="Jorgensen S.L."/>
            <person name="Dharamshi J."/>
            <person name="Homa F."/>
            <person name="Zaremba-Niedwiedzka K."/>
            <person name="Spang A."/>
            <person name="Wolf Y.I."/>
            <person name="Koonin E.V."/>
            <person name="Ettema T.J."/>
        </authorList>
    </citation>
    <scope>NUCLEOTIDE SEQUENCE</scope>
</reference>
<name>A0A481Z945_9VIRU</name>
<sequence length="119" mass="13562">METEDIVTGLTHAIDQSPHKALICGGLSLFVDFLEGKTVDFEKLKEPIQTSTKIIAEDLEEQLLQTSDDTKEGLVIHRCFGKCMKRELLNVIGESLTEEEKKQLKEDKKYLIERLVENI</sequence>
<accession>A0A481Z945</accession>
<evidence type="ECO:0000313" key="1">
    <source>
        <dbReference type="EMBL" id="QBK92015.1"/>
    </source>
</evidence>